<proteinExistence type="predicted"/>
<reference evidence="1 2" key="1">
    <citation type="journal article" date="2017" name="Poromechanics V (2013)">
        <title>Genomic Characterization of the Arsenic-Tolerant Actinobacterium, &lt;i&gt;Rhodococcus erythropolis&lt;/i&gt; S43.</title>
        <authorList>
            <person name="Retamal-Morales G."/>
            <person name="Mehnert M."/>
            <person name="Schwabe R."/>
            <person name="Tischler D."/>
            <person name="Schloemann M."/>
            <person name="Levican G.J."/>
        </authorList>
    </citation>
    <scope>NUCLEOTIDE SEQUENCE [LARGE SCALE GENOMIC DNA]</scope>
    <source>
        <strain evidence="1 2">S43</strain>
    </source>
</reference>
<dbReference type="EMBL" id="MRBO01000021">
    <property type="protein sequence ID" value="KAB2587260.1"/>
    <property type="molecule type" value="Genomic_DNA"/>
</dbReference>
<evidence type="ECO:0000313" key="1">
    <source>
        <dbReference type="EMBL" id="KAB2587260.1"/>
    </source>
</evidence>
<evidence type="ECO:0000313" key="2">
    <source>
        <dbReference type="Proteomes" id="UP000325576"/>
    </source>
</evidence>
<dbReference type="AlphaFoldDB" id="A0A5N5EE60"/>
<accession>A0A5N5EE60</accession>
<organism evidence="1 2">
    <name type="scientific">Rhodococcus erythropolis</name>
    <name type="common">Arthrobacter picolinophilus</name>
    <dbReference type="NCBI Taxonomy" id="1833"/>
    <lineage>
        <taxon>Bacteria</taxon>
        <taxon>Bacillati</taxon>
        <taxon>Actinomycetota</taxon>
        <taxon>Actinomycetes</taxon>
        <taxon>Mycobacteriales</taxon>
        <taxon>Nocardiaceae</taxon>
        <taxon>Rhodococcus</taxon>
        <taxon>Rhodococcus erythropolis group</taxon>
    </lineage>
</organism>
<protein>
    <submittedName>
        <fullName evidence="1">Uncharacterized protein</fullName>
    </submittedName>
</protein>
<sequence length="162" mass="18009">MKQAKFKVGQKVRCIIPRDPQESRGGAGWTFGRVFTIARVSSNNWSESDTVYYNDTEGNGVYSEHLELVRSVKTFDNLEVGDIIVDTDGDEAKVLAVLGDVFLKSGWNDFDETASWLTVSEAKSAGWTVKQDTPTEEITELSIAELEKKLDLTAGTLRVKKD</sequence>
<comment type="caution">
    <text evidence="1">The sequence shown here is derived from an EMBL/GenBank/DDBJ whole genome shotgun (WGS) entry which is preliminary data.</text>
</comment>
<gene>
    <name evidence="1" type="ORF">BS297_00850</name>
</gene>
<name>A0A5N5EE60_RHOER</name>
<dbReference type="Proteomes" id="UP000325576">
    <property type="component" value="Unassembled WGS sequence"/>
</dbReference>